<keyword evidence="1" id="KW-0472">Membrane</keyword>
<keyword evidence="3" id="KW-1185">Reference proteome</keyword>
<keyword evidence="1" id="KW-1133">Transmembrane helix</keyword>
<evidence type="ECO:0000313" key="3">
    <source>
        <dbReference type="Proteomes" id="UP000295367"/>
    </source>
</evidence>
<comment type="caution">
    <text evidence="2">The sequence shown here is derived from an EMBL/GenBank/DDBJ whole genome shotgun (WGS) entry which is preliminary data.</text>
</comment>
<keyword evidence="1" id="KW-0812">Transmembrane</keyword>
<organism evidence="2 3">
    <name type="scientific">Sulfurirhabdus autotrophica</name>
    <dbReference type="NCBI Taxonomy" id="1706046"/>
    <lineage>
        <taxon>Bacteria</taxon>
        <taxon>Pseudomonadati</taxon>
        <taxon>Pseudomonadota</taxon>
        <taxon>Betaproteobacteria</taxon>
        <taxon>Nitrosomonadales</taxon>
        <taxon>Sulfuricellaceae</taxon>
        <taxon>Sulfurirhabdus</taxon>
    </lineage>
</organism>
<evidence type="ECO:0000313" key="2">
    <source>
        <dbReference type="EMBL" id="TCV84742.1"/>
    </source>
</evidence>
<name>A0A4R3Y011_9PROT</name>
<gene>
    <name evidence="2" type="ORF">EDC63_11188</name>
</gene>
<accession>A0A4R3Y011</accession>
<evidence type="ECO:0000256" key="1">
    <source>
        <dbReference type="SAM" id="Phobius"/>
    </source>
</evidence>
<dbReference type="Proteomes" id="UP000295367">
    <property type="component" value="Unassembled WGS sequence"/>
</dbReference>
<sequence>MAAFFRKENLPMTLVVGLIVFAWMSFLSVILA</sequence>
<feature type="transmembrane region" description="Helical" evidence="1">
    <location>
        <begin position="12"/>
        <end position="31"/>
    </location>
</feature>
<dbReference type="AlphaFoldDB" id="A0A4R3Y011"/>
<dbReference type="EMBL" id="SMCO01000011">
    <property type="protein sequence ID" value="TCV84742.1"/>
    <property type="molecule type" value="Genomic_DNA"/>
</dbReference>
<proteinExistence type="predicted"/>
<protein>
    <submittedName>
        <fullName evidence="2">Uncharacterized protein</fullName>
    </submittedName>
</protein>
<reference evidence="2 3" key="1">
    <citation type="submission" date="2019-03" db="EMBL/GenBank/DDBJ databases">
        <title>Genomic Encyclopedia of Type Strains, Phase IV (KMG-IV): sequencing the most valuable type-strain genomes for metagenomic binning, comparative biology and taxonomic classification.</title>
        <authorList>
            <person name="Goeker M."/>
        </authorList>
    </citation>
    <scope>NUCLEOTIDE SEQUENCE [LARGE SCALE GENOMIC DNA]</scope>
    <source>
        <strain evidence="2 3">DSM 100309</strain>
    </source>
</reference>